<dbReference type="EMBL" id="JACHIL010000004">
    <property type="protein sequence ID" value="MBB5092096.1"/>
    <property type="molecule type" value="Genomic_DNA"/>
</dbReference>
<protein>
    <submittedName>
        <fullName evidence="7">Iron(III) transport system permease protein</fullName>
    </submittedName>
</protein>
<evidence type="ECO:0000256" key="1">
    <source>
        <dbReference type="ARBA" id="ARBA00004651"/>
    </source>
</evidence>
<reference evidence="7 8" key="1">
    <citation type="submission" date="2020-08" db="EMBL/GenBank/DDBJ databases">
        <title>Genomic Encyclopedia of Type Strains, Phase IV (KMG-IV): sequencing the most valuable type-strain genomes for metagenomic binning, comparative biology and taxonomic classification.</title>
        <authorList>
            <person name="Goeker M."/>
        </authorList>
    </citation>
    <scope>NUCLEOTIDE SEQUENCE [LARGE SCALE GENOMIC DNA]</scope>
    <source>
        <strain evidence="7 8">DSM 25620</strain>
    </source>
</reference>
<dbReference type="InterPro" id="IPR035906">
    <property type="entry name" value="MetI-like_sf"/>
</dbReference>
<keyword evidence="8" id="KW-1185">Reference proteome</keyword>
<dbReference type="Proteomes" id="UP000531231">
    <property type="component" value="Unassembled WGS sequence"/>
</dbReference>
<dbReference type="InterPro" id="IPR017664">
    <property type="entry name" value="AminoethylPonate_ABC_perm-1"/>
</dbReference>
<feature type="transmembrane region" description="Helical" evidence="5">
    <location>
        <begin position="264"/>
        <end position="286"/>
    </location>
</feature>
<accession>A0A7W8AMQ5</accession>
<feature type="transmembrane region" description="Helical" evidence="5">
    <location>
        <begin position="362"/>
        <end position="380"/>
    </location>
</feature>
<keyword evidence="5" id="KW-0813">Transport</keyword>
<evidence type="ECO:0000313" key="8">
    <source>
        <dbReference type="Proteomes" id="UP000531231"/>
    </source>
</evidence>
<dbReference type="PANTHER" id="PTHR43496">
    <property type="entry name" value="PROTEIN LPLB"/>
    <property type="match status" value="1"/>
</dbReference>
<keyword evidence="4 5" id="KW-0472">Membrane</keyword>
<evidence type="ECO:0000313" key="7">
    <source>
        <dbReference type="EMBL" id="MBB5092096.1"/>
    </source>
</evidence>
<evidence type="ECO:0000256" key="2">
    <source>
        <dbReference type="ARBA" id="ARBA00022692"/>
    </source>
</evidence>
<evidence type="ECO:0000256" key="5">
    <source>
        <dbReference type="RuleBase" id="RU363032"/>
    </source>
</evidence>
<dbReference type="PROSITE" id="PS50928">
    <property type="entry name" value="ABC_TM1"/>
    <property type="match status" value="2"/>
</dbReference>
<feature type="transmembrane region" description="Helical" evidence="5">
    <location>
        <begin position="222"/>
        <end position="244"/>
    </location>
</feature>
<dbReference type="CDD" id="cd06261">
    <property type="entry name" value="TM_PBP2"/>
    <property type="match status" value="1"/>
</dbReference>
<dbReference type="GO" id="GO:0055085">
    <property type="term" value="P:transmembrane transport"/>
    <property type="evidence" value="ECO:0007669"/>
    <property type="project" value="InterPro"/>
</dbReference>
<feature type="transmembrane region" description="Helical" evidence="5">
    <location>
        <begin position="534"/>
        <end position="560"/>
    </location>
</feature>
<feature type="transmembrane region" description="Helical" evidence="5">
    <location>
        <begin position="609"/>
        <end position="628"/>
    </location>
</feature>
<dbReference type="GO" id="GO:0005886">
    <property type="term" value="C:plasma membrane"/>
    <property type="evidence" value="ECO:0007669"/>
    <property type="project" value="UniProtKB-SubCell"/>
</dbReference>
<feature type="transmembrane region" description="Helical" evidence="5">
    <location>
        <begin position="306"/>
        <end position="330"/>
    </location>
</feature>
<organism evidence="7 8">
    <name type="scientific">Pseudochrobactrum saccharolyticum</name>
    <dbReference type="NCBI Taxonomy" id="354352"/>
    <lineage>
        <taxon>Bacteria</taxon>
        <taxon>Pseudomonadati</taxon>
        <taxon>Pseudomonadota</taxon>
        <taxon>Alphaproteobacteria</taxon>
        <taxon>Hyphomicrobiales</taxon>
        <taxon>Brucellaceae</taxon>
        <taxon>Pseudochrobactrum</taxon>
    </lineage>
</organism>
<feature type="transmembrane region" description="Helical" evidence="5">
    <location>
        <begin position="499"/>
        <end position="522"/>
    </location>
</feature>
<evidence type="ECO:0000259" key="6">
    <source>
        <dbReference type="PROSITE" id="PS50928"/>
    </source>
</evidence>
<dbReference type="Gene3D" id="1.10.3720.10">
    <property type="entry name" value="MetI-like"/>
    <property type="match status" value="2"/>
</dbReference>
<dbReference type="InterPro" id="IPR000515">
    <property type="entry name" value="MetI-like"/>
</dbReference>
<dbReference type="AlphaFoldDB" id="A0A7W8AMQ5"/>
<evidence type="ECO:0000256" key="4">
    <source>
        <dbReference type="ARBA" id="ARBA00023136"/>
    </source>
</evidence>
<feature type="domain" description="ABC transmembrane type-1" evidence="6">
    <location>
        <begin position="462"/>
        <end position="657"/>
    </location>
</feature>
<dbReference type="PANTHER" id="PTHR43496:SF1">
    <property type="entry name" value="POLYGALACTURONAN_RHAMNOGALACTURONAN TRANSPORT SYSTEM PERMEASE PROTEIN YTEP"/>
    <property type="match status" value="1"/>
</dbReference>
<comment type="caution">
    <text evidence="7">The sequence shown here is derived from an EMBL/GenBank/DDBJ whole genome shotgun (WGS) entry which is preliminary data.</text>
</comment>
<keyword evidence="3 5" id="KW-1133">Transmembrane helix</keyword>
<feature type="domain" description="ABC transmembrane type-1" evidence="6">
    <location>
        <begin position="184"/>
        <end position="381"/>
    </location>
</feature>
<feature type="transmembrane region" description="Helical" evidence="5">
    <location>
        <begin position="411"/>
        <end position="438"/>
    </location>
</feature>
<feature type="transmembrane region" description="Helical" evidence="5">
    <location>
        <begin position="32"/>
        <end position="53"/>
    </location>
</feature>
<feature type="transmembrane region" description="Helical" evidence="5">
    <location>
        <begin position="188"/>
        <end position="210"/>
    </location>
</feature>
<dbReference type="Pfam" id="PF00528">
    <property type="entry name" value="BPD_transp_1"/>
    <property type="match status" value="1"/>
</dbReference>
<dbReference type="RefSeq" id="WP_151159758.1">
    <property type="nucleotide sequence ID" value="NZ_JACHIL010000004.1"/>
</dbReference>
<feature type="transmembrane region" description="Helical" evidence="5">
    <location>
        <begin position="466"/>
        <end position="487"/>
    </location>
</feature>
<keyword evidence="2 5" id="KW-0812">Transmembrane</keyword>
<comment type="subcellular location">
    <subcellularLocation>
        <location evidence="1 5">Cell membrane</location>
        <topology evidence="1 5">Multi-pass membrane protein</topology>
    </subcellularLocation>
</comment>
<comment type="similarity">
    <text evidence="5">Belongs to the binding-protein-dependent transport system permease family.</text>
</comment>
<evidence type="ECO:0000256" key="3">
    <source>
        <dbReference type="ARBA" id="ARBA00022989"/>
    </source>
</evidence>
<name>A0A7W8AMQ5_9HYPH</name>
<gene>
    <name evidence="7" type="ORF">HNQ68_002641</name>
</gene>
<dbReference type="NCBIfam" id="TIGR03262">
    <property type="entry name" value="PhnU2"/>
    <property type="match status" value="1"/>
</dbReference>
<proteinExistence type="inferred from homology"/>
<dbReference type="SUPFAM" id="SSF161098">
    <property type="entry name" value="MetI-like"/>
    <property type="match status" value="2"/>
</dbReference>
<feature type="transmembrane region" description="Helical" evidence="5">
    <location>
        <begin position="640"/>
        <end position="660"/>
    </location>
</feature>
<sequence>MSAVSDYSAAPLMPAGKAIRQKVSSDDWIKRGMMLIIGAYLLITLAAPLYVMLSKSFASYQFQLENYEVQVGDGKGNWAPAQSLSQLNAGLKTISEDELATSNSGRLSPVALFPEFSFRGPEHYRIRGLTDNSRFLIGSAPYQGQEWQEVDSNNFRRVMLMPHQTTGLDNYRTYFSSPALFQSIRNSLVIALVSMVLTVSLAFGFAYALNRSKMRFKGFFKLVAVMPILVPSLLPGIALIYLFGNQGILKELLFGLPIYGPLGIVLGSVFFTFPHALMIISTALAVSDARHYEAADSLRASKWRTFWTVTVPGARYGLISAAFVVFNLVITDFGLPKVIGGQYNVLAVDIYKQVIGQQNFEIGAVVSVMLLFPAVIAFAVDRVIQRKQVALLSARAVPFAPKKKPLFDNLCLLYCALIAVFITGLLLVCQLAAIVKFWPYDLSFSLRNFEFGRMDGGGWSSYYNSIQLAFLTAIIGTVVVFVGAYAVEKTEGFAKGRALFQFLAMLPMAVPGMVLGLAYIFFFNNPANPLSTIYGTMIILVICTVTHFYTVSHLTALTALKQMDPEFESVSASLKQPFYKLFARVTVPVCLPAILDISIYLFVNAMTTVSAVVFLYSAHTTLASVAVLNMDDAGDVAPAAAMGMMIFYTNVAARLVHYGLSQMLLRKTQKWRGT</sequence>